<dbReference type="GO" id="GO:0005697">
    <property type="term" value="C:telomerase holoenzyme complex"/>
    <property type="evidence" value="ECO:0007669"/>
    <property type="project" value="TreeGrafter"/>
</dbReference>
<keyword evidence="1 3" id="KW-0853">WD repeat</keyword>
<dbReference type="PANTHER" id="PTHR44791">
    <property type="entry name" value="TELOMERASE PROTEIN COMPONENT 1 TEP1"/>
    <property type="match status" value="1"/>
</dbReference>
<gene>
    <name evidence="7" type="primary">TEP1</name>
</gene>
<dbReference type="Pfam" id="PF13271">
    <property type="entry name" value="DUF4062"/>
    <property type="match status" value="1"/>
</dbReference>
<dbReference type="Pfam" id="PF05731">
    <property type="entry name" value="TROVE"/>
    <property type="match status" value="1"/>
</dbReference>
<dbReference type="RefSeq" id="XP_030043877.1">
    <property type="nucleotide sequence ID" value="XM_030188017.1"/>
</dbReference>
<organism evidence="6 7">
    <name type="scientific">Microcaecilia unicolor</name>
    <dbReference type="NCBI Taxonomy" id="1415580"/>
    <lineage>
        <taxon>Eukaryota</taxon>
        <taxon>Metazoa</taxon>
        <taxon>Chordata</taxon>
        <taxon>Craniata</taxon>
        <taxon>Vertebrata</taxon>
        <taxon>Euteleostomi</taxon>
        <taxon>Amphibia</taxon>
        <taxon>Gymnophiona</taxon>
        <taxon>Siphonopidae</taxon>
        <taxon>Microcaecilia</taxon>
    </lineage>
</organism>
<evidence type="ECO:0000256" key="3">
    <source>
        <dbReference type="PROSITE-ProRule" id="PRU00221"/>
    </source>
</evidence>
<sequence>MHRDKKVQCPTQHAGRGVIPGLLLRPVDTQSPTMEGTAPALVIGVTPQPPSILTTENRILVAHSLLGSRQGVSLHGESPSLASPSRGLLWSLRDPMTEHLGARGLSRPSGCSLMLAKGLSGAADTRNRLLVAGSSSLDMSKTQVLGGPMSLTASMIPDPSPLTSGKVSDACAVISLGTDDDDKVCKEFEDLWNISATIPDYDLHLAETDLGPSRAARGTEFCQCLPDLEEQINEKKLALINAVGCSLVESPKFGDSDDSTRQALQRLAEEVTEADPEFLLKVALYTRQELNIRSTANFLLALAAWILASRPHFRRYFCAAVQLPSDWLQIPKFYQSLAGPGAKAFALPSCLRRAMEDKFRQFDEYQLAKYNTRKQRCKHTNRKRLAPEQLQLRNQMLKSRFFRSLQDQKLNEQPRSSTTQQEQKSGPKQELFNMKKLIQRLHITKPVNHVMALLGCRYPSDLASFSRSGLPGPWDSRLSGKRMKLKQPETWERELSLRGNVPAVWQELIDHRKLPFMAMLRNLRNMIRAGISQQHHDKVIARLSDKESVIRSRQFPFRFLSAYKVILDLEAASKRPHNAMPTNVQILEKIFQKNFLNSDGVYRVLRNSQRRDSRWRRAAMSIPAVYRLVQKTKKKLRSPCVPDVLMHRYRQALEAAIHISAQHNIPPLPGRTLIFCCVDAIMKDPCKKAKDLCCPGALGEGTSGQNTPITVLEVALLLALMVQGASEHARLVLYSRSACEEASVDPKSILGSVGTLLQQIERDNVKWNSDKAVRYHPLTQYLQELVSHKEQVDTFLMLSLYPPETTFTSALCLYRQRINSSGLFVNILPEAPSSKDIVLVLSQHKNDVTLCGFNEQVLKFIAERGGARLLQHVEKIDELYRIPKDEGALRKARTVDSLSHPGAFVPKLRWRSVRIFISSTFRDMHGERDILIRYVFPALRARAAQHFLSLEEIDLRWGVTEEDTRGNRQLSLCLSEVSRCQLFLGILGERYGYIPDEYSVPDVAEHRWLSTYPKGRSVTELEIVQFQKQDSSIDPPRAFFYLRDPAFIGSLSDRWRRDFVAESPDSESKMTELKSRVAELTEATCRRYSCQWGGVADGKAFVKGLDEFGTMVHEDIWGAIEKNFIKEQPEEEEEDTIQEAYQEYQQRQFCARKKQLLSLDDGERRPGKAQEGRMFLVSGGPSEGKTVFMAALAHKLRCVDQAGKSPQDPAPSCNVIFHFVDAQPDASNVVLMLTRICGLLSKHLKREGEVSRTYRGLVHEFESLLRLVSQSLRGRQTLTLLVDGADRLCGENGEPNSDWIPEFLPQRVQLVLSLDEGSSLQCSLTRRRDVSTLLLGPLEPSDRAEIVRQALAIYGKKLEESAFNNQMRLLLIKKGSQKPLYLKLASEDLRAFAVYEKVSGRIQSFPATLPPLLQHILGSLEQEHGAETVMLALSALLLSRTGLRERDLYAMLNVQVELASRPRPLTWEETLRAMERQEAVLPMAAFSYLLRSFQCMLGLRAPSHASDPQLQLSGSLLRDAVEQRYLRRPGLGAEVHLFLATYFWRSCDPQRKDPSRNPDAESLCALPYHLVHCGHKELLGVLLTDLRFLSLHTELSQLPRLCKVYSLYSASIADDADGEGSPPPAPDVEVYREFAQRNVTFLSRHPFLFLQQVLNEPEASPICQQAQKLLGKDSDGGLLKAGRGLRLMKWLNKPETLTKVNSKVMPIPSTPSCVGVSPSGRTAAVGTSEGSLHLLDLESGQEVRSLATSCDGISTCVFLSEGSLCTTSFDGKLEMWNTQDGCRLFLIEAHQRDITSCARSPDGKLLVSVSLDHHLKVWDSSRGTLVGSWVSSLPLNCVTFHPEGQLVAVGSWDKLIYVLKSLTWESVSILSGQSSTVRDLSFSPAGNVLASATLAGEVRLWAWREKVLLAAFQAHCGAAEVVRFIGHGQYLVTAGEDHKVQVWSGHLGQMRRSYGSKCKSPALSASVSPEGSSLAIGHQSESVKIYRLKDGFLTAECDVADAAVLSLLWLQKDFLATGGSDKTVCLWEVSVHKARRWGVCEGHEGAVLSLAYSNGVLASASDDCSVLLWSLPLPLSDQTEGPRSPLAALRGHTAGVTCCAFSPDGRYLATGSKDRSLLSWDVSASPPCLMREMVACHRDWVTGCAWMAASQLLSCSSDCTVCLWDPLTGQHLREFLGHKSAVSSVLAVGDQVVSASRDGVLKVWNQDGVELTSIPAHCSQINQCISACTPGRSESDLQVITAGADGSCKLWSPLLVEQVATLTGHSAGVCAAAAAWDVPSFLTVARDCTLRLWPLPPYEGGCIARQHRGAVTAVAWSPDGELAVSASDWGDMVVWSEARASDTVQVSKCAVRAVLFTSPCSFLVASDDLKVYQWDLDYLHRPRQRYSLNINSLVTDIGLAPTFCAMLGTVWGDLLILHPEKGHLQSVSCSLGYQSEVFYSQVTARAGDQMCLLENSQNPALHLIRMTEAGDLKAGVLVDLGSWKATERLHRITQAHPEFGLADSGGRLWVETRRVAKRDFDRDEWDVEFVTRKKKKVKHTEKSSDLSVLEVQSWETKQIHSDVITALQVLDDLIITASLDGDVKLWDRQSLKQVGLFHCDGSVSCLQPSPRSSSEIMCGDTLGNVYFLTSP</sequence>
<evidence type="ECO:0000256" key="4">
    <source>
        <dbReference type="SAM" id="MobiDB-lite"/>
    </source>
</evidence>
<feature type="repeat" description="WD" evidence="3">
    <location>
        <begin position="1870"/>
        <end position="1901"/>
    </location>
</feature>
<dbReference type="PROSITE" id="PS00678">
    <property type="entry name" value="WD_REPEATS_1"/>
    <property type="match status" value="1"/>
</dbReference>
<dbReference type="CTD" id="7011"/>
<dbReference type="Proteomes" id="UP000515156">
    <property type="component" value="Chromosome 14"/>
</dbReference>
<proteinExistence type="predicted"/>
<dbReference type="InterPro" id="IPR056828">
    <property type="entry name" value="Beta-prop_TEP1_C"/>
</dbReference>
<dbReference type="Pfam" id="PF25048">
    <property type="entry name" value="Beta-prop_TEP1_C"/>
    <property type="match status" value="1"/>
</dbReference>
<dbReference type="Gene3D" id="2.130.10.10">
    <property type="entry name" value="YVTN repeat-like/Quinoprotein amine dehydrogenase"/>
    <property type="match status" value="6"/>
</dbReference>
<dbReference type="InterPro" id="IPR019775">
    <property type="entry name" value="WD40_repeat_CS"/>
</dbReference>
<feature type="repeat" description="WD" evidence="3">
    <location>
        <begin position="2175"/>
        <end position="2205"/>
    </location>
</feature>
<dbReference type="GeneID" id="115458163"/>
<dbReference type="FunCoup" id="A0A6P7WKK9">
    <property type="interactions" value="122"/>
</dbReference>
<feature type="repeat" description="WD" evidence="3">
    <location>
        <begin position="1787"/>
        <end position="1828"/>
    </location>
</feature>
<dbReference type="GO" id="GO:0000722">
    <property type="term" value="P:telomere maintenance via recombination"/>
    <property type="evidence" value="ECO:0007669"/>
    <property type="project" value="TreeGrafter"/>
</dbReference>
<dbReference type="OrthoDB" id="427368at2759"/>
<feature type="repeat" description="WD" evidence="3">
    <location>
        <begin position="1912"/>
        <end position="1944"/>
    </location>
</feature>
<dbReference type="Pfam" id="PF00400">
    <property type="entry name" value="WD40"/>
    <property type="match status" value="6"/>
</dbReference>
<dbReference type="InterPro" id="IPR025139">
    <property type="entry name" value="DUF4062"/>
</dbReference>
<dbReference type="SUPFAM" id="SSF50978">
    <property type="entry name" value="WD40 repeat-like"/>
    <property type="match status" value="4"/>
</dbReference>
<feature type="compositionally biased region" description="Polar residues" evidence="4">
    <location>
        <begin position="408"/>
        <end position="426"/>
    </location>
</feature>
<dbReference type="PANTHER" id="PTHR44791:SF1">
    <property type="entry name" value="TELOMERASE PROTEIN COMPONENT 1"/>
    <property type="match status" value="1"/>
</dbReference>
<evidence type="ECO:0000256" key="2">
    <source>
        <dbReference type="ARBA" id="ARBA00022737"/>
    </source>
</evidence>
<dbReference type="PROSITE" id="PS50082">
    <property type="entry name" value="WD_REPEATS_2"/>
    <property type="match status" value="8"/>
</dbReference>
<dbReference type="SUPFAM" id="SSF140864">
    <property type="entry name" value="TROVE domain-like"/>
    <property type="match status" value="1"/>
</dbReference>
<evidence type="ECO:0000313" key="7">
    <source>
        <dbReference type="RefSeq" id="XP_030043877.1"/>
    </source>
</evidence>
<dbReference type="Pfam" id="PF25047">
    <property type="entry name" value="Beta-prop_TEP1_2nd"/>
    <property type="match status" value="1"/>
</dbReference>
<name>A0A6P7WKK9_9AMPH</name>
<feature type="region of interest" description="Disordered" evidence="4">
    <location>
        <begin position="408"/>
        <end position="429"/>
    </location>
</feature>
<feature type="repeat" description="WD" evidence="3">
    <location>
        <begin position="2557"/>
        <end position="2596"/>
    </location>
</feature>
<dbReference type="Gene3D" id="3.40.50.410">
    <property type="entry name" value="von Willebrand factor, type A domain"/>
    <property type="match status" value="1"/>
</dbReference>
<dbReference type="SUPFAM" id="SSF52540">
    <property type="entry name" value="P-loop containing nucleoside triphosphate hydrolases"/>
    <property type="match status" value="1"/>
</dbReference>
<evidence type="ECO:0000313" key="6">
    <source>
        <dbReference type="Proteomes" id="UP000515156"/>
    </source>
</evidence>
<dbReference type="PROSITE" id="PS50294">
    <property type="entry name" value="WD_REPEATS_REGION"/>
    <property type="match status" value="6"/>
</dbReference>
<feature type="repeat" description="WD" evidence="3">
    <location>
        <begin position="2040"/>
        <end position="2071"/>
    </location>
</feature>
<dbReference type="InterPro" id="IPR015943">
    <property type="entry name" value="WD40/YVTN_repeat-like_dom_sf"/>
</dbReference>
<dbReference type="InterPro" id="IPR027417">
    <property type="entry name" value="P-loop_NTPase"/>
</dbReference>
<dbReference type="KEGG" id="muo:115458163"/>
<dbReference type="InterPro" id="IPR056829">
    <property type="entry name" value="Beta-prop_TEP1_2nd"/>
</dbReference>
<evidence type="ECO:0000259" key="5">
    <source>
        <dbReference type="PROSITE" id="PS50988"/>
    </source>
</evidence>
<feature type="repeat" description="WD" evidence="3">
    <location>
        <begin position="2304"/>
        <end position="2336"/>
    </location>
</feature>
<dbReference type="InterPro" id="IPR007111">
    <property type="entry name" value="NACHT_NTPase"/>
</dbReference>
<dbReference type="GO" id="GO:0070034">
    <property type="term" value="F:telomerase RNA binding"/>
    <property type="evidence" value="ECO:0007669"/>
    <property type="project" value="TreeGrafter"/>
</dbReference>
<dbReference type="GO" id="GO:0003720">
    <property type="term" value="F:telomerase activity"/>
    <property type="evidence" value="ECO:0007669"/>
    <property type="project" value="TreeGrafter"/>
</dbReference>
<dbReference type="InterPro" id="IPR045804">
    <property type="entry name" value="DUF5920"/>
</dbReference>
<dbReference type="InterPro" id="IPR052652">
    <property type="entry name" value="Telomerase_Complex_Comp"/>
</dbReference>
<keyword evidence="2" id="KW-0677">Repeat</keyword>
<dbReference type="Pfam" id="PF05729">
    <property type="entry name" value="NACHT"/>
    <property type="match status" value="1"/>
</dbReference>
<dbReference type="InParanoid" id="A0A6P7WKK9"/>
<dbReference type="CDD" id="cd00200">
    <property type="entry name" value="WD40"/>
    <property type="match status" value="3"/>
</dbReference>
<evidence type="ECO:0000256" key="1">
    <source>
        <dbReference type="ARBA" id="ARBA00022574"/>
    </source>
</evidence>
<keyword evidence="6" id="KW-1185">Reference proteome</keyword>
<dbReference type="InterPro" id="IPR036322">
    <property type="entry name" value="WD40_repeat_dom_sf"/>
</dbReference>
<dbReference type="InterPro" id="IPR036465">
    <property type="entry name" value="vWFA_dom_sf"/>
</dbReference>
<dbReference type="InterPro" id="IPR008858">
    <property type="entry name" value="TROVE_dom"/>
</dbReference>
<dbReference type="InterPro" id="IPR037214">
    <property type="entry name" value="TROVE_dom_sf"/>
</dbReference>
<reference evidence="7" key="1">
    <citation type="submission" date="2025-08" db="UniProtKB">
        <authorList>
            <consortium name="RefSeq"/>
        </authorList>
    </citation>
    <scope>IDENTIFICATION</scope>
</reference>
<accession>A0A6P7WKK9</accession>
<dbReference type="Pfam" id="PF19334">
    <property type="entry name" value="DUF5920"/>
    <property type="match status" value="1"/>
</dbReference>
<dbReference type="InterPro" id="IPR001680">
    <property type="entry name" value="WD40_rpt"/>
</dbReference>
<feature type="repeat" description="WD" evidence="3">
    <location>
        <begin position="2089"/>
        <end position="2123"/>
    </location>
</feature>
<dbReference type="PROSITE" id="PS50988">
    <property type="entry name" value="TROVE"/>
    <property type="match status" value="1"/>
</dbReference>
<dbReference type="SMART" id="SM00320">
    <property type="entry name" value="WD40"/>
    <property type="match status" value="18"/>
</dbReference>
<feature type="domain" description="TROVE" evidence="5">
    <location>
        <begin position="212"/>
        <end position="670"/>
    </location>
</feature>
<dbReference type="Gene3D" id="1.25.40.370">
    <property type="match status" value="1"/>
</dbReference>
<protein>
    <submittedName>
        <fullName evidence="7">Telomerase protein component 1 isoform X1</fullName>
    </submittedName>
</protein>